<dbReference type="InterPro" id="IPR015300">
    <property type="entry name" value="DNA-bd_pseudobarrel_sf"/>
</dbReference>
<reference evidence="6" key="2">
    <citation type="submission" date="2021-12" db="EMBL/GenBank/DDBJ databases">
        <title>Resequencing data analysis of finger millet.</title>
        <authorList>
            <person name="Hatakeyama M."/>
            <person name="Aluri S."/>
            <person name="Balachadran M.T."/>
            <person name="Sivarajan S.R."/>
            <person name="Poveda L."/>
            <person name="Shimizu-Inatsugi R."/>
            <person name="Schlapbach R."/>
            <person name="Sreeman S.M."/>
            <person name="Shimizu K.K."/>
        </authorList>
    </citation>
    <scope>NUCLEOTIDE SEQUENCE</scope>
</reference>
<dbReference type="GO" id="GO:0005634">
    <property type="term" value="C:nucleus"/>
    <property type="evidence" value="ECO:0007669"/>
    <property type="project" value="UniProtKB-SubCell"/>
</dbReference>
<dbReference type="AlphaFoldDB" id="A0AAV5DQZ5"/>
<evidence type="ECO:0000313" key="6">
    <source>
        <dbReference type="EMBL" id="GJN12948.1"/>
    </source>
</evidence>
<keyword evidence="5" id="KW-0539">Nucleus</keyword>
<evidence type="ECO:0000313" key="7">
    <source>
        <dbReference type="Proteomes" id="UP001054889"/>
    </source>
</evidence>
<comment type="caution">
    <text evidence="6">The sequence shown here is derived from an EMBL/GenBank/DDBJ whole genome shotgun (WGS) entry which is preliminary data.</text>
</comment>
<evidence type="ECO:0000256" key="4">
    <source>
        <dbReference type="ARBA" id="ARBA00023163"/>
    </source>
</evidence>
<evidence type="ECO:0000256" key="5">
    <source>
        <dbReference type="ARBA" id="ARBA00023242"/>
    </source>
</evidence>
<dbReference type="Gene3D" id="2.40.330.10">
    <property type="entry name" value="DNA-binding pseudobarrel domain"/>
    <property type="match status" value="1"/>
</dbReference>
<dbReference type="SUPFAM" id="SSF101936">
    <property type="entry name" value="DNA-binding pseudobarrel domain"/>
    <property type="match status" value="1"/>
</dbReference>
<evidence type="ECO:0000256" key="3">
    <source>
        <dbReference type="ARBA" id="ARBA00023125"/>
    </source>
</evidence>
<comment type="subcellular location">
    <subcellularLocation>
        <location evidence="1">Nucleus</location>
    </subcellularLocation>
</comment>
<protein>
    <recommendedName>
        <fullName evidence="8">TF-B3 domain-containing protein</fullName>
    </recommendedName>
</protein>
<organism evidence="6 7">
    <name type="scientific">Eleusine coracana subsp. coracana</name>
    <dbReference type="NCBI Taxonomy" id="191504"/>
    <lineage>
        <taxon>Eukaryota</taxon>
        <taxon>Viridiplantae</taxon>
        <taxon>Streptophyta</taxon>
        <taxon>Embryophyta</taxon>
        <taxon>Tracheophyta</taxon>
        <taxon>Spermatophyta</taxon>
        <taxon>Magnoliopsida</taxon>
        <taxon>Liliopsida</taxon>
        <taxon>Poales</taxon>
        <taxon>Poaceae</taxon>
        <taxon>PACMAD clade</taxon>
        <taxon>Chloridoideae</taxon>
        <taxon>Cynodonteae</taxon>
        <taxon>Eleusininae</taxon>
        <taxon>Eleusine</taxon>
    </lineage>
</organism>
<evidence type="ECO:0000256" key="2">
    <source>
        <dbReference type="ARBA" id="ARBA00023015"/>
    </source>
</evidence>
<dbReference type="Proteomes" id="UP001054889">
    <property type="component" value="Unassembled WGS sequence"/>
</dbReference>
<evidence type="ECO:0008006" key="8">
    <source>
        <dbReference type="Google" id="ProtNLM"/>
    </source>
</evidence>
<keyword evidence="4" id="KW-0804">Transcription</keyword>
<proteinExistence type="predicted"/>
<keyword evidence="7" id="KW-1185">Reference proteome</keyword>
<dbReference type="EMBL" id="BQKI01000028">
    <property type="protein sequence ID" value="GJN12948.1"/>
    <property type="molecule type" value="Genomic_DNA"/>
</dbReference>
<reference evidence="6" key="1">
    <citation type="journal article" date="2018" name="DNA Res.">
        <title>Multiple hybrid de novo genome assembly of finger millet, an orphan allotetraploid crop.</title>
        <authorList>
            <person name="Hatakeyama M."/>
            <person name="Aluri S."/>
            <person name="Balachadran M.T."/>
            <person name="Sivarajan S.R."/>
            <person name="Patrignani A."/>
            <person name="Gruter S."/>
            <person name="Poveda L."/>
            <person name="Shimizu-Inatsugi R."/>
            <person name="Baeten J."/>
            <person name="Francoijs K.J."/>
            <person name="Nataraja K.N."/>
            <person name="Reddy Y.A.N."/>
            <person name="Phadnis S."/>
            <person name="Ravikumar R.L."/>
            <person name="Schlapbach R."/>
            <person name="Sreeman S.M."/>
            <person name="Shimizu K.K."/>
        </authorList>
    </citation>
    <scope>NUCLEOTIDE SEQUENCE</scope>
</reference>
<keyword evidence="3" id="KW-0238">DNA-binding</keyword>
<gene>
    <name evidence="6" type="primary">ga31277</name>
    <name evidence="6" type="ORF">PR202_ga31277</name>
</gene>
<evidence type="ECO:0000256" key="1">
    <source>
        <dbReference type="ARBA" id="ARBA00004123"/>
    </source>
</evidence>
<sequence length="274" mass="30397">MGQAQSSEFSCGDIGFLPSYHLLKLQPADLERLFVPRDLVSRCDLCDGAKVAIADCLGRVFTATMHSCCVVYFLGNGWPEFIVESGAKRNDYIFFKFKNARACKVTVLAADGVQKYPKIDGIHIDHVIPRDTAVLGWPQPASPQRAIRAGPCTRSVLMDESDHPSTTQANQGYPDIPTATGTWQGHNGAIYNAHGIVIDPELKGWINRWDQAIYLAFGADDRVPAKLAIGFDERAYINDGWDVMVDRYELQEGTKCIFKFDKFGGTITVVLYLL</sequence>
<keyword evidence="2" id="KW-0805">Transcription regulation</keyword>
<dbReference type="GO" id="GO:0003677">
    <property type="term" value="F:DNA binding"/>
    <property type="evidence" value="ECO:0007669"/>
    <property type="project" value="UniProtKB-KW"/>
</dbReference>
<name>A0AAV5DQZ5_ELECO</name>
<accession>A0AAV5DQZ5</accession>